<dbReference type="GO" id="GO:0005506">
    <property type="term" value="F:iron ion binding"/>
    <property type="evidence" value="ECO:0007669"/>
    <property type="project" value="UniProtKB-UniRule"/>
</dbReference>
<evidence type="ECO:0000256" key="3">
    <source>
        <dbReference type="ARBA" id="ARBA00022723"/>
    </source>
</evidence>
<sequence length="63" mass="7096">MDILKCSMCGYTYNPEVGDEENGVQCGTEWNDLPESWDCPVCNAGKEQFHTQKTCKKVCEKCA</sequence>
<dbReference type="CDD" id="cd00730">
    <property type="entry name" value="rubredoxin"/>
    <property type="match status" value="1"/>
</dbReference>
<dbReference type="InterPro" id="IPR050526">
    <property type="entry name" value="Rubredoxin_ET"/>
</dbReference>
<dbReference type="PROSITE" id="PS50903">
    <property type="entry name" value="RUBREDOXIN_LIKE"/>
    <property type="match status" value="1"/>
</dbReference>
<keyword evidence="2" id="KW-0813">Transport</keyword>
<name>A0AAU8LRK5_9BACT</name>
<dbReference type="SUPFAM" id="SSF57802">
    <property type="entry name" value="Rubredoxin-like"/>
    <property type="match status" value="1"/>
</dbReference>
<keyword evidence="4 6" id="KW-0249">Electron transport</keyword>
<evidence type="ECO:0000256" key="5">
    <source>
        <dbReference type="ARBA" id="ARBA00023004"/>
    </source>
</evidence>
<proteinExistence type="inferred from homology"/>
<keyword evidence="3 6" id="KW-0479">Metal-binding</keyword>
<gene>
    <name evidence="8" type="ORF">Q3M24_14540</name>
</gene>
<protein>
    <recommendedName>
        <fullName evidence="6">Rubredoxin</fullName>
    </recommendedName>
</protein>
<evidence type="ECO:0000256" key="4">
    <source>
        <dbReference type="ARBA" id="ARBA00022982"/>
    </source>
</evidence>
<dbReference type="PANTHER" id="PTHR47627">
    <property type="entry name" value="RUBREDOXIN"/>
    <property type="match status" value="1"/>
</dbReference>
<dbReference type="Pfam" id="PF00301">
    <property type="entry name" value="Rubredoxin"/>
    <property type="match status" value="1"/>
</dbReference>
<dbReference type="GO" id="GO:0009055">
    <property type="term" value="F:electron transfer activity"/>
    <property type="evidence" value="ECO:0007669"/>
    <property type="project" value="TreeGrafter"/>
</dbReference>
<dbReference type="GO" id="GO:0043448">
    <property type="term" value="P:alkane catabolic process"/>
    <property type="evidence" value="ECO:0007669"/>
    <property type="project" value="TreeGrafter"/>
</dbReference>
<feature type="domain" description="Rubredoxin-like" evidence="7">
    <location>
        <begin position="1"/>
        <end position="52"/>
    </location>
</feature>
<evidence type="ECO:0000256" key="2">
    <source>
        <dbReference type="ARBA" id="ARBA00022448"/>
    </source>
</evidence>
<accession>A0AAU8LRK5</accession>
<dbReference type="InterPro" id="IPR024935">
    <property type="entry name" value="Rubredoxin_dom"/>
</dbReference>
<evidence type="ECO:0000256" key="6">
    <source>
        <dbReference type="RuleBase" id="RU003820"/>
    </source>
</evidence>
<organism evidence="8">
    <name type="scientific">Candidatus Electrothrix aestuarii</name>
    <dbReference type="NCBI Taxonomy" id="3062594"/>
    <lineage>
        <taxon>Bacteria</taxon>
        <taxon>Pseudomonadati</taxon>
        <taxon>Thermodesulfobacteriota</taxon>
        <taxon>Desulfobulbia</taxon>
        <taxon>Desulfobulbales</taxon>
        <taxon>Desulfobulbaceae</taxon>
        <taxon>Candidatus Electrothrix</taxon>
    </lineage>
</organism>
<reference evidence="8" key="1">
    <citation type="journal article" date="2024" name="Syst. Appl. Microbiol.">
        <title>First single-strain enrichments of Electrothrix cable bacteria, description of E. aestuarii sp. nov. and E. rattekaaiensis sp. nov., and proposal of a cable bacteria taxonomy following the rules of the SeqCode.</title>
        <authorList>
            <person name="Plum-Jensen L.E."/>
            <person name="Schramm A."/>
            <person name="Marshall I.P.G."/>
        </authorList>
    </citation>
    <scope>NUCLEOTIDE SEQUENCE</scope>
    <source>
        <strain evidence="8">Rat1</strain>
    </source>
</reference>
<evidence type="ECO:0000256" key="1">
    <source>
        <dbReference type="ARBA" id="ARBA00001965"/>
    </source>
</evidence>
<comment type="cofactor">
    <cofactor evidence="1 6">
        <name>Fe(3+)</name>
        <dbReference type="ChEBI" id="CHEBI:29034"/>
    </cofactor>
</comment>
<dbReference type="AlphaFoldDB" id="A0AAU8LRK5"/>
<dbReference type="InterPro" id="IPR024934">
    <property type="entry name" value="Rubredoxin-like_dom"/>
</dbReference>
<evidence type="ECO:0000259" key="7">
    <source>
        <dbReference type="PROSITE" id="PS50903"/>
    </source>
</evidence>
<evidence type="ECO:0000313" key="8">
    <source>
        <dbReference type="EMBL" id="XCN71529.1"/>
    </source>
</evidence>
<keyword evidence="5 6" id="KW-0408">Iron</keyword>
<dbReference type="PRINTS" id="PR00163">
    <property type="entry name" value="RUBREDOXIN"/>
</dbReference>
<comment type="similarity">
    <text evidence="6">Belongs to the rubredoxin family.</text>
</comment>
<dbReference type="PANTHER" id="PTHR47627:SF1">
    <property type="entry name" value="RUBREDOXIN-1-RELATED"/>
    <property type="match status" value="1"/>
</dbReference>
<dbReference type="EMBL" id="CP159373">
    <property type="protein sequence ID" value="XCN71529.1"/>
    <property type="molecule type" value="Genomic_DNA"/>
</dbReference>
<dbReference type="Gene3D" id="2.20.28.10">
    <property type="match status" value="1"/>
</dbReference>
<reference evidence="8" key="2">
    <citation type="submission" date="2024-06" db="EMBL/GenBank/DDBJ databases">
        <authorList>
            <person name="Plum-Jensen L.E."/>
            <person name="Schramm A."/>
            <person name="Marshall I.P.G."/>
        </authorList>
    </citation>
    <scope>NUCLEOTIDE SEQUENCE</scope>
    <source>
        <strain evidence="8">Rat1</strain>
    </source>
</reference>
<dbReference type="KEGG" id="eaj:Q3M24_14540"/>